<evidence type="ECO:0000313" key="2">
    <source>
        <dbReference type="Proteomes" id="UP000290439"/>
    </source>
</evidence>
<reference evidence="1 2" key="1">
    <citation type="submission" date="2019-02" db="EMBL/GenBank/DDBJ databases">
        <authorList>
            <consortium name="Pathogen Informatics"/>
        </authorList>
    </citation>
    <scope>NUCLEOTIDE SEQUENCE [LARGE SCALE GENOMIC DNA]</scope>
    <source>
        <strain evidence="1 2">3012STDY6756504</strain>
    </source>
</reference>
<dbReference type="RefSeq" id="WP_130916793.1">
    <property type="nucleotide sequence ID" value="NZ_JADLPK010000002.1"/>
</dbReference>
<dbReference type="InterPro" id="IPR024747">
    <property type="entry name" value="Pyridox_Oxase-rel"/>
</dbReference>
<dbReference type="InterPro" id="IPR012349">
    <property type="entry name" value="Split_barrel_FMN-bd"/>
</dbReference>
<dbReference type="SUPFAM" id="SSF50475">
    <property type="entry name" value="FMN-binding split barrel"/>
    <property type="match status" value="1"/>
</dbReference>
<dbReference type="Gene3D" id="2.30.110.10">
    <property type="entry name" value="Electron Transport, Fmn-binding Protein, Chain A"/>
    <property type="match status" value="1"/>
</dbReference>
<dbReference type="AlphaFoldDB" id="A0A4U8VWM1"/>
<evidence type="ECO:0000313" key="1">
    <source>
        <dbReference type="EMBL" id="VFA98046.1"/>
    </source>
</evidence>
<accession>A0A4U8VWM1</accession>
<dbReference type="Pfam" id="PF12900">
    <property type="entry name" value="Pyridox_ox_2"/>
    <property type="match status" value="1"/>
</dbReference>
<dbReference type="Proteomes" id="UP000290439">
    <property type="component" value="Chromosome"/>
</dbReference>
<proteinExistence type="predicted"/>
<dbReference type="EMBL" id="LR215973">
    <property type="protein sequence ID" value="VFA98046.1"/>
    <property type="molecule type" value="Genomic_DNA"/>
</dbReference>
<gene>
    <name evidence="1" type="ORF">NCTC10797_01811</name>
</gene>
<name>A0A4U8VWM1_9NOCA</name>
<protein>
    <submittedName>
        <fullName evidence="1">Pyridoxamine 5'-phosphate oxidase</fullName>
    </submittedName>
</protein>
<organism evidence="1 2">
    <name type="scientific">Nocardia cyriacigeorgica</name>
    <dbReference type="NCBI Taxonomy" id="135487"/>
    <lineage>
        <taxon>Bacteria</taxon>
        <taxon>Bacillati</taxon>
        <taxon>Actinomycetota</taxon>
        <taxon>Actinomycetes</taxon>
        <taxon>Mycobacteriales</taxon>
        <taxon>Nocardiaceae</taxon>
        <taxon>Nocardia</taxon>
    </lineage>
</organism>
<sequence length="166" mass="18217">MSDSIIADDASRKVVELEREHALSLLATAPFGRVVYTRDALPAIRPVNHIVDSGVVVVRTRLTSEFSAAVHSFPIMVVAYQADDIDVVGRTGWSVVVTGTARPVTDRDRLARYHELLQPWVGLSMDDVIEIEPTLVNGIQLIGPEGIRSSQVGPEVPGEDRELDRH</sequence>